<dbReference type="Gene3D" id="2.130.10.10">
    <property type="entry name" value="YVTN repeat-like/Quinoprotein amine dehydrogenase"/>
    <property type="match status" value="1"/>
</dbReference>
<evidence type="ECO:0000313" key="1">
    <source>
        <dbReference type="EMBL" id="EGC29380.1"/>
    </source>
</evidence>
<dbReference type="OrthoDB" id="10500710at2759"/>
<keyword evidence="2" id="KW-1185">Reference proteome</keyword>
<dbReference type="InParanoid" id="F1A350"/>
<dbReference type="STRING" id="5786.F1A350"/>
<dbReference type="RefSeq" id="XP_003294093.1">
    <property type="nucleotide sequence ID" value="XM_003294045.1"/>
</dbReference>
<protein>
    <recommendedName>
        <fullName evidence="3">Transcription factor IIIC 90kDa subunit N-terminal domain-containing protein</fullName>
    </recommendedName>
</protein>
<dbReference type="KEGG" id="dpp:DICPUDRAFT_42924"/>
<dbReference type="GO" id="GO:0006384">
    <property type="term" value="P:transcription initiation at RNA polymerase III promoter"/>
    <property type="evidence" value="ECO:0007669"/>
    <property type="project" value="InterPro"/>
</dbReference>
<gene>
    <name evidence="1" type="ORF">DICPUDRAFT_42924</name>
</gene>
<dbReference type="FunCoup" id="F1A350">
    <property type="interactions" value="378"/>
</dbReference>
<accession>F1A350</accession>
<sequence>MYNDLYSTKLGQLHYSSYSNASKKLAFFLDSCISIYSFKNGLLKKETIKVSSKDYNKKEYSIGEPEAPVFPILRLPKDDTHFTLGCFSDVYLPSLGGGFQLLVAATSNSNVIVFRSPDISSTSINYTWELVLNVSDILNQTLHDYEFNKPIKENKTEFIDRNIHPRAYNHDTEIVSNLEFKKRSEWLASRALGWSNVMKCYSSNEEKIEDLEGNEKMIFLTVGTKRGLVLYRCLLPDLNSIFSESNFTFFKLIETHDWVVGLSWKPTFSIDQLDEEGAENISGIVALALGDGSVILQTINNNGEAELLETIVQKDSNPASILEWGPINESGESYLIICKGFGFYLYDFENKMLSNFIIAHRDKITGASFSDHSHFLTSSLDNNIIEFHIEPKFWSGDKITPSSVNYIKREENNSLGVLSVFSSPNRLITCYLEELVKGSKMFESKLDVSSFTIAYKIPAYSFQSFKSSFLQKFKSEESRNIWDYFIYINIYTNEEIIEFIKELIENEPDSKVLHYKFIIKLYYILKVLSNLNLRLFLLFLFY</sequence>
<proteinExistence type="predicted"/>
<dbReference type="AlphaFoldDB" id="F1A350"/>
<name>F1A350_DICPU</name>
<dbReference type="eggNOG" id="ENOG502RCQ8">
    <property type="taxonomic scope" value="Eukaryota"/>
</dbReference>
<evidence type="ECO:0000313" key="2">
    <source>
        <dbReference type="Proteomes" id="UP000001064"/>
    </source>
</evidence>
<reference evidence="2" key="1">
    <citation type="journal article" date="2011" name="Genome Biol.">
        <title>Comparative genomics of the social amoebae Dictyostelium discoideum and Dictyostelium purpureum.</title>
        <authorList>
            <consortium name="US DOE Joint Genome Institute (JGI-PGF)"/>
            <person name="Sucgang R."/>
            <person name="Kuo A."/>
            <person name="Tian X."/>
            <person name="Salerno W."/>
            <person name="Parikh A."/>
            <person name="Feasley C.L."/>
            <person name="Dalin E."/>
            <person name="Tu H."/>
            <person name="Huang E."/>
            <person name="Barry K."/>
            <person name="Lindquist E."/>
            <person name="Shapiro H."/>
            <person name="Bruce D."/>
            <person name="Schmutz J."/>
            <person name="Salamov A."/>
            <person name="Fey P."/>
            <person name="Gaudet P."/>
            <person name="Anjard C."/>
            <person name="Babu M.M."/>
            <person name="Basu S."/>
            <person name="Bushmanova Y."/>
            <person name="van der Wel H."/>
            <person name="Katoh-Kurasawa M."/>
            <person name="Dinh C."/>
            <person name="Coutinho P.M."/>
            <person name="Saito T."/>
            <person name="Elias M."/>
            <person name="Schaap P."/>
            <person name="Kay R.R."/>
            <person name="Henrissat B."/>
            <person name="Eichinger L."/>
            <person name="Rivero F."/>
            <person name="Putnam N.H."/>
            <person name="West C.M."/>
            <person name="Loomis W.F."/>
            <person name="Chisholm R.L."/>
            <person name="Shaulsky G."/>
            <person name="Strassmann J.E."/>
            <person name="Queller D.C."/>
            <person name="Kuspa A."/>
            <person name="Grigoriev I.V."/>
        </authorList>
    </citation>
    <scope>NUCLEOTIDE SEQUENCE [LARGE SCALE GENOMIC DNA]</scope>
    <source>
        <strain evidence="2">QSDP1</strain>
    </source>
</reference>
<dbReference type="VEuPathDB" id="AmoebaDB:DICPUDRAFT_42924"/>
<dbReference type="GeneID" id="10505409"/>
<dbReference type="InterPro" id="IPR044230">
    <property type="entry name" value="GTF3C4"/>
</dbReference>
<dbReference type="Proteomes" id="UP000001064">
    <property type="component" value="Unassembled WGS sequence"/>
</dbReference>
<dbReference type="PANTHER" id="PTHR15496:SF2">
    <property type="entry name" value="GENERAL TRANSCRIPTION FACTOR 3C POLYPEPTIDE 4"/>
    <property type="match status" value="1"/>
</dbReference>
<organism evidence="1 2">
    <name type="scientific">Dictyostelium purpureum</name>
    <name type="common">Slime mold</name>
    <dbReference type="NCBI Taxonomy" id="5786"/>
    <lineage>
        <taxon>Eukaryota</taxon>
        <taxon>Amoebozoa</taxon>
        <taxon>Evosea</taxon>
        <taxon>Eumycetozoa</taxon>
        <taxon>Dictyostelia</taxon>
        <taxon>Dictyosteliales</taxon>
        <taxon>Dictyosteliaceae</taxon>
        <taxon>Dictyostelium</taxon>
    </lineage>
</organism>
<evidence type="ECO:0008006" key="3">
    <source>
        <dbReference type="Google" id="ProtNLM"/>
    </source>
</evidence>
<dbReference type="InterPro" id="IPR036322">
    <property type="entry name" value="WD40_repeat_dom_sf"/>
</dbReference>
<dbReference type="InterPro" id="IPR015943">
    <property type="entry name" value="WD40/YVTN_repeat-like_dom_sf"/>
</dbReference>
<dbReference type="GO" id="GO:0000127">
    <property type="term" value="C:transcription factor TFIIIC complex"/>
    <property type="evidence" value="ECO:0000318"/>
    <property type="project" value="GO_Central"/>
</dbReference>
<dbReference type="EMBL" id="GL871440">
    <property type="protein sequence ID" value="EGC29380.1"/>
    <property type="molecule type" value="Genomic_DNA"/>
</dbReference>
<dbReference type="GO" id="GO:0004402">
    <property type="term" value="F:histone acetyltransferase activity"/>
    <property type="evidence" value="ECO:0007669"/>
    <property type="project" value="InterPro"/>
</dbReference>
<dbReference type="OMA" id="LLLMCDW"/>
<dbReference type="PANTHER" id="PTHR15496">
    <property type="entry name" value="GENERAL TRANSCRIPTION FACTOR 3C POLYPEPTIDE 4 FAMILY"/>
    <property type="match status" value="1"/>
</dbReference>
<dbReference type="SUPFAM" id="SSF50978">
    <property type="entry name" value="WD40 repeat-like"/>
    <property type="match status" value="1"/>
</dbReference>